<keyword evidence="4 8" id="KW-0418">Kinase</keyword>
<evidence type="ECO:0000256" key="4">
    <source>
        <dbReference type="ARBA" id="ARBA00022777"/>
    </source>
</evidence>
<feature type="domain" description="Carbohydrate kinase PfkB" evidence="7">
    <location>
        <begin position="24"/>
        <end position="288"/>
    </location>
</feature>
<evidence type="ECO:0000256" key="5">
    <source>
        <dbReference type="ARBA" id="ARBA00022840"/>
    </source>
</evidence>
<keyword evidence="5" id="KW-0067">ATP-binding</keyword>
<dbReference type="Pfam" id="PF00294">
    <property type="entry name" value="PfkB"/>
    <property type="match status" value="1"/>
</dbReference>
<keyword evidence="2 6" id="KW-0808">Transferase</keyword>
<dbReference type="InterPro" id="IPR011611">
    <property type="entry name" value="PfkB_dom"/>
</dbReference>
<evidence type="ECO:0000313" key="9">
    <source>
        <dbReference type="Proteomes" id="UP000533598"/>
    </source>
</evidence>
<reference evidence="8 9" key="1">
    <citation type="submission" date="2020-08" db="EMBL/GenBank/DDBJ databases">
        <title>Sequencing the genomes of 1000 actinobacteria strains.</title>
        <authorList>
            <person name="Klenk H.-P."/>
        </authorList>
    </citation>
    <scope>NUCLEOTIDE SEQUENCE [LARGE SCALE GENOMIC DNA]</scope>
    <source>
        <strain evidence="8 9">DSM 44230</strain>
    </source>
</reference>
<evidence type="ECO:0000256" key="3">
    <source>
        <dbReference type="ARBA" id="ARBA00022741"/>
    </source>
</evidence>
<dbReference type="SUPFAM" id="SSF53613">
    <property type="entry name" value="Ribokinase-like"/>
    <property type="match status" value="1"/>
</dbReference>
<dbReference type="GO" id="GO:0005829">
    <property type="term" value="C:cytosol"/>
    <property type="evidence" value="ECO:0007669"/>
    <property type="project" value="TreeGrafter"/>
</dbReference>
<dbReference type="InterPro" id="IPR017583">
    <property type="entry name" value="Tagatose/fructose_Pkinase"/>
</dbReference>
<organism evidence="8 9">
    <name type="scientific">Crossiella cryophila</name>
    <dbReference type="NCBI Taxonomy" id="43355"/>
    <lineage>
        <taxon>Bacteria</taxon>
        <taxon>Bacillati</taxon>
        <taxon>Actinomycetota</taxon>
        <taxon>Actinomycetes</taxon>
        <taxon>Pseudonocardiales</taxon>
        <taxon>Pseudonocardiaceae</taxon>
        <taxon>Crossiella</taxon>
    </lineage>
</organism>
<keyword evidence="3" id="KW-0547">Nucleotide-binding</keyword>
<protein>
    <submittedName>
        <fullName evidence="8">1-phosphofructokinase</fullName>
        <ecNumber evidence="8">2.7.1.56</ecNumber>
    </submittedName>
</protein>
<sequence>MIVTVTPNPSLDRTLRLPGPLRPGRVHRATGSATEASGKGVNVTRVLRANGIDSTAVLPLGGATGAELRALLTAERVPFTAVPIAGRIRSNITVLGSRSGTTKLNEPGPELTERELDELVAATGRAVRDSRARWLAICGSLPPGTPPGLVTRLVAAGHAAGAAVAVDSSGAGLAEAVRAGADLVAPNAEELAELAGQPVTGPDQAADVAADLCPGTALVSLGELGAVLIRPDGTAMHAVPPPITVVNTAGAGDALLAGWLAAEGPAAARLARAVAWGASACLAEGTAELPDHPVAPELVTTTELQERR</sequence>
<evidence type="ECO:0000256" key="1">
    <source>
        <dbReference type="ARBA" id="ARBA00010688"/>
    </source>
</evidence>
<dbReference type="PANTHER" id="PTHR46566:SF5">
    <property type="entry name" value="1-PHOSPHOFRUCTOKINASE"/>
    <property type="match status" value="1"/>
</dbReference>
<evidence type="ECO:0000259" key="7">
    <source>
        <dbReference type="Pfam" id="PF00294"/>
    </source>
</evidence>
<accession>A0A7W7FT80</accession>
<dbReference type="EC" id="2.7.1.56" evidence="8"/>
<dbReference type="PIRSF" id="PIRSF000535">
    <property type="entry name" value="1PFK/6PFK/LacC"/>
    <property type="match status" value="1"/>
</dbReference>
<keyword evidence="9" id="KW-1185">Reference proteome</keyword>
<dbReference type="Gene3D" id="3.40.1190.20">
    <property type="match status" value="1"/>
</dbReference>
<dbReference type="GO" id="GO:0008662">
    <property type="term" value="F:1-phosphofructokinase activity"/>
    <property type="evidence" value="ECO:0007669"/>
    <property type="project" value="UniProtKB-EC"/>
</dbReference>
<dbReference type="EMBL" id="JACHMH010000001">
    <property type="protein sequence ID" value="MBB4674514.1"/>
    <property type="molecule type" value="Genomic_DNA"/>
</dbReference>
<evidence type="ECO:0000256" key="6">
    <source>
        <dbReference type="PIRNR" id="PIRNR000535"/>
    </source>
</evidence>
<dbReference type="RefSeq" id="WP_185000625.1">
    <property type="nucleotide sequence ID" value="NZ_JACHMH010000001.1"/>
</dbReference>
<dbReference type="GO" id="GO:0005524">
    <property type="term" value="F:ATP binding"/>
    <property type="evidence" value="ECO:0007669"/>
    <property type="project" value="UniProtKB-KW"/>
</dbReference>
<dbReference type="AlphaFoldDB" id="A0A7W7FT80"/>
<proteinExistence type="inferred from homology"/>
<name>A0A7W7FT80_9PSEU</name>
<dbReference type="NCBIfam" id="TIGR03168">
    <property type="entry name" value="1-PFK"/>
    <property type="match status" value="1"/>
</dbReference>
<evidence type="ECO:0000256" key="2">
    <source>
        <dbReference type="ARBA" id="ARBA00022679"/>
    </source>
</evidence>
<dbReference type="InterPro" id="IPR029056">
    <property type="entry name" value="Ribokinase-like"/>
</dbReference>
<dbReference type="PANTHER" id="PTHR46566">
    <property type="entry name" value="1-PHOSPHOFRUCTOKINASE-RELATED"/>
    <property type="match status" value="1"/>
</dbReference>
<evidence type="ECO:0000313" key="8">
    <source>
        <dbReference type="EMBL" id="MBB4674514.1"/>
    </source>
</evidence>
<comment type="caution">
    <text evidence="8">The sequence shown here is derived from an EMBL/GenBank/DDBJ whole genome shotgun (WGS) entry which is preliminary data.</text>
</comment>
<comment type="similarity">
    <text evidence="1">Belongs to the carbohydrate kinase PfkB family.</text>
</comment>
<dbReference type="Proteomes" id="UP000533598">
    <property type="component" value="Unassembled WGS sequence"/>
</dbReference>
<dbReference type="CDD" id="cd01164">
    <property type="entry name" value="FruK_PfkB_like"/>
    <property type="match status" value="1"/>
</dbReference>
<gene>
    <name evidence="8" type="ORF">HNR67_000632</name>
</gene>